<reference evidence="3 4" key="1">
    <citation type="submission" date="2019-08" db="EMBL/GenBank/DDBJ databases">
        <title>Paraburkholderia sp. DCY113.</title>
        <authorList>
            <person name="Kang J."/>
        </authorList>
    </citation>
    <scope>NUCLEOTIDE SEQUENCE [LARGE SCALE GENOMIC DNA]</scope>
    <source>
        <strain evidence="3 4">DCY113</strain>
    </source>
</reference>
<evidence type="ECO:0000259" key="2">
    <source>
        <dbReference type="Pfam" id="PF22725"/>
    </source>
</evidence>
<dbReference type="InterPro" id="IPR051450">
    <property type="entry name" value="Gfo/Idh/MocA_Oxidoreductases"/>
</dbReference>
<dbReference type="SUPFAM" id="SSF55347">
    <property type="entry name" value="Glyceraldehyde-3-phosphate dehydrogenase-like, C-terminal domain"/>
    <property type="match status" value="1"/>
</dbReference>
<dbReference type="AlphaFoldDB" id="A0A5B0HCT8"/>
<dbReference type="GO" id="GO:0000166">
    <property type="term" value="F:nucleotide binding"/>
    <property type="evidence" value="ECO:0007669"/>
    <property type="project" value="InterPro"/>
</dbReference>
<feature type="domain" description="GFO/IDH/MocA-like oxidoreductase" evidence="2">
    <location>
        <begin position="130"/>
        <end position="266"/>
    </location>
</feature>
<dbReference type="EMBL" id="VTUZ01000005">
    <property type="protein sequence ID" value="KAA1012890.1"/>
    <property type="molecule type" value="Genomic_DNA"/>
</dbReference>
<dbReference type="InterPro" id="IPR055170">
    <property type="entry name" value="GFO_IDH_MocA-like_dom"/>
</dbReference>
<dbReference type="Gene3D" id="3.40.50.720">
    <property type="entry name" value="NAD(P)-binding Rossmann-like Domain"/>
    <property type="match status" value="1"/>
</dbReference>
<feature type="domain" description="Gfo/Idh/MocA-like oxidoreductase N-terminal" evidence="1">
    <location>
        <begin position="4"/>
        <end position="121"/>
    </location>
</feature>
<gene>
    <name evidence="3" type="ORF">FVF58_08790</name>
</gene>
<dbReference type="Pfam" id="PF22725">
    <property type="entry name" value="GFO_IDH_MocA_C3"/>
    <property type="match status" value="1"/>
</dbReference>
<dbReference type="PANTHER" id="PTHR43377">
    <property type="entry name" value="BILIVERDIN REDUCTASE A"/>
    <property type="match status" value="1"/>
</dbReference>
<evidence type="ECO:0000313" key="3">
    <source>
        <dbReference type="EMBL" id="KAA1012890.1"/>
    </source>
</evidence>
<organism evidence="3 4">
    <name type="scientific">Paraburkholderia panacisoli</name>
    <dbReference type="NCBI Taxonomy" id="2603818"/>
    <lineage>
        <taxon>Bacteria</taxon>
        <taxon>Pseudomonadati</taxon>
        <taxon>Pseudomonadota</taxon>
        <taxon>Betaproteobacteria</taxon>
        <taxon>Burkholderiales</taxon>
        <taxon>Burkholderiaceae</taxon>
        <taxon>Paraburkholderia</taxon>
    </lineage>
</organism>
<keyword evidence="4" id="KW-1185">Reference proteome</keyword>
<dbReference type="SUPFAM" id="SSF51735">
    <property type="entry name" value="NAD(P)-binding Rossmann-fold domains"/>
    <property type="match status" value="1"/>
</dbReference>
<dbReference type="Gene3D" id="3.30.360.10">
    <property type="entry name" value="Dihydrodipicolinate Reductase, domain 2"/>
    <property type="match status" value="1"/>
</dbReference>
<dbReference type="InterPro" id="IPR000683">
    <property type="entry name" value="Gfo/Idh/MocA-like_OxRdtase_N"/>
</dbReference>
<name>A0A5B0HCT8_9BURK</name>
<dbReference type="Proteomes" id="UP000325273">
    <property type="component" value="Unassembled WGS sequence"/>
</dbReference>
<protein>
    <submittedName>
        <fullName evidence="3">Gfo/Idh/MocA family oxidoreductase</fullName>
    </submittedName>
</protein>
<dbReference type="RefSeq" id="WP_149669520.1">
    <property type="nucleotide sequence ID" value="NZ_VTUZ01000005.1"/>
</dbReference>
<proteinExistence type="predicted"/>
<sequence>MDRIRIAVAGAGYIGRAHMAVAQQSGTCALAAIVDPSPAAAVLAAEAGVSLYRTLDELLERDRPDGVILATPNQLHVEHALTCVAAGVPALLEKPIASTVEEAQALVAEVERSGVPLLIGHHRAHSPIMARARQLIDEGRLGKLVAVMGSAVFFKPDQYFADADWRCKPGGGPILLNMIHEVHNLRMLCGDIVAVQAFSSHATRGFPVEDTVAINLRFASGALGSFMLSDTAACARSWEQTSQENKAYPTYPDEDCYVIAGTFGSLSVPTMRLKTYAKAEDRSWWKPFDESVAALTRDDPLRLQLEHFARVIRREAQPLVSARDGLQNLRITEAIVEAANAGSVVDTMPATASAH</sequence>
<dbReference type="InterPro" id="IPR036291">
    <property type="entry name" value="NAD(P)-bd_dom_sf"/>
</dbReference>
<dbReference type="Pfam" id="PF01408">
    <property type="entry name" value="GFO_IDH_MocA"/>
    <property type="match status" value="1"/>
</dbReference>
<evidence type="ECO:0000313" key="4">
    <source>
        <dbReference type="Proteomes" id="UP000325273"/>
    </source>
</evidence>
<dbReference type="PANTHER" id="PTHR43377:SF8">
    <property type="entry name" value="BLR3664 PROTEIN"/>
    <property type="match status" value="1"/>
</dbReference>
<accession>A0A5B0HCT8</accession>
<comment type="caution">
    <text evidence="3">The sequence shown here is derived from an EMBL/GenBank/DDBJ whole genome shotgun (WGS) entry which is preliminary data.</text>
</comment>
<evidence type="ECO:0000259" key="1">
    <source>
        <dbReference type="Pfam" id="PF01408"/>
    </source>
</evidence>